<accession>A0A1J4K885</accession>
<feature type="region of interest" description="Disordered" evidence="1">
    <location>
        <begin position="1"/>
        <end position="37"/>
    </location>
</feature>
<dbReference type="GeneID" id="94838419"/>
<evidence type="ECO:0000256" key="1">
    <source>
        <dbReference type="SAM" id="MobiDB-lite"/>
    </source>
</evidence>
<evidence type="ECO:0000313" key="2">
    <source>
        <dbReference type="EMBL" id="OHT07419.1"/>
    </source>
</evidence>
<proteinExistence type="predicted"/>
<dbReference type="VEuPathDB" id="TrichDB:TRFO_24371"/>
<keyword evidence="3" id="KW-1185">Reference proteome</keyword>
<dbReference type="Proteomes" id="UP000179807">
    <property type="component" value="Unassembled WGS sequence"/>
</dbReference>
<protein>
    <submittedName>
        <fullName evidence="2">Uncharacterized protein</fullName>
    </submittedName>
</protein>
<feature type="compositionally biased region" description="Low complexity" evidence="1">
    <location>
        <begin position="335"/>
        <end position="363"/>
    </location>
</feature>
<comment type="caution">
    <text evidence="2">The sequence shown here is derived from an EMBL/GenBank/DDBJ whole genome shotgun (WGS) entry which is preliminary data.</text>
</comment>
<organism evidence="2 3">
    <name type="scientific">Tritrichomonas foetus</name>
    <dbReference type="NCBI Taxonomy" id="1144522"/>
    <lineage>
        <taxon>Eukaryota</taxon>
        <taxon>Metamonada</taxon>
        <taxon>Parabasalia</taxon>
        <taxon>Tritrichomonadida</taxon>
        <taxon>Tritrichomonadidae</taxon>
        <taxon>Tritrichomonas</taxon>
    </lineage>
</organism>
<reference evidence="2" key="1">
    <citation type="submission" date="2016-10" db="EMBL/GenBank/DDBJ databases">
        <authorList>
            <person name="Benchimol M."/>
            <person name="Almeida L.G."/>
            <person name="Vasconcelos A.T."/>
            <person name="Perreira-Neves A."/>
            <person name="Rosa I.A."/>
            <person name="Tasca T."/>
            <person name="Bogo M.R."/>
            <person name="de Souza W."/>
        </authorList>
    </citation>
    <scope>NUCLEOTIDE SEQUENCE [LARGE SCALE GENOMIC DNA]</scope>
    <source>
        <strain evidence="2">K</strain>
    </source>
</reference>
<dbReference type="AlphaFoldDB" id="A0A1J4K885"/>
<name>A0A1J4K885_9EUKA</name>
<evidence type="ECO:0000313" key="3">
    <source>
        <dbReference type="Proteomes" id="UP000179807"/>
    </source>
</evidence>
<sequence>MEEGEPAEAPPPIPIPPSTARNTNAPRHYYPSPPQTARSCRFIKTRPGTTRVMPYTCRKISSFATPLVQLRTIYSQMDIQLHSFVANCNIEAISPELMLAYKRVDIAYDTFCTQANILLSSQDPNATPRAAQATSAIAKISDELVTHWVAFIKLLNQTTAQGSTPFFQIIAGRLSRILSMFRDLNERFKVGMLRLALSREGMRRVDGEIILLRRECNQKYREEAQMTIEFSQKVKNVIQKVENIFKNSHIKATMCTAEIMRLKSELHIEASDLSTNVDSMLEFGNSAGRTRAMIAKVNEAFNYLFQLMRLPYELKLHYEEEDISKENDQKLNNTQNVENENEKQNNQCENETENSTNISETHNPNNYKPPNPGSMKVFTLENLV</sequence>
<feature type="region of interest" description="Disordered" evidence="1">
    <location>
        <begin position="335"/>
        <end position="384"/>
    </location>
</feature>
<feature type="compositionally biased region" description="Pro residues" evidence="1">
    <location>
        <begin position="8"/>
        <end position="17"/>
    </location>
</feature>
<dbReference type="RefSeq" id="XP_068360555.1">
    <property type="nucleotide sequence ID" value="XM_068503715.1"/>
</dbReference>
<gene>
    <name evidence="2" type="ORF">TRFO_24371</name>
</gene>
<dbReference type="EMBL" id="MLAK01000697">
    <property type="protein sequence ID" value="OHT07419.1"/>
    <property type="molecule type" value="Genomic_DNA"/>
</dbReference>